<proteinExistence type="inferred from homology"/>
<dbReference type="SMART" id="SM01011">
    <property type="entry name" value="AMP_N"/>
    <property type="match status" value="1"/>
</dbReference>
<keyword evidence="3" id="KW-0378">Hydrolase</keyword>
<dbReference type="Pfam" id="PF00557">
    <property type="entry name" value="Peptidase_M24"/>
    <property type="match status" value="1"/>
</dbReference>
<dbReference type="Proteomes" id="UP000018208">
    <property type="component" value="Unassembled WGS sequence"/>
</dbReference>
<dbReference type="Gene3D" id="3.40.350.10">
    <property type="entry name" value="Creatinase/prolidase N-terminal domain"/>
    <property type="match status" value="1"/>
</dbReference>
<dbReference type="GO" id="GO:0006508">
    <property type="term" value="P:proteolysis"/>
    <property type="evidence" value="ECO:0007669"/>
    <property type="project" value="TreeGrafter"/>
</dbReference>
<evidence type="ECO:0000259" key="6">
    <source>
        <dbReference type="SMART" id="SM01011"/>
    </source>
</evidence>
<dbReference type="PANTHER" id="PTHR43226">
    <property type="entry name" value="XAA-PRO AMINOPEPTIDASE 3"/>
    <property type="match status" value="1"/>
</dbReference>
<dbReference type="InterPro" id="IPR052433">
    <property type="entry name" value="X-Pro_dipept-like"/>
</dbReference>
<keyword evidence="9" id="KW-1185">Reference proteome</keyword>
<reference evidence="7 8" key="1">
    <citation type="journal article" date="2014" name="PLoS Genet.">
        <title>The Genome of Spironucleus salmonicida Highlights a Fish Pathogen Adapted to Fluctuating Environments.</title>
        <authorList>
            <person name="Xu F."/>
            <person name="Jerlstrom-Hultqvist J."/>
            <person name="Einarsson E."/>
            <person name="Astvaldsson A."/>
            <person name="Svard S.G."/>
            <person name="Andersson J.O."/>
        </authorList>
    </citation>
    <scope>NUCLEOTIDE SEQUENCE</scope>
    <source>
        <strain evidence="8">ATCC 50377</strain>
    </source>
</reference>
<dbReference type="SUPFAM" id="SSF53092">
    <property type="entry name" value="Creatinase/prolidase N-terminal domain"/>
    <property type="match status" value="1"/>
</dbReference>
<evidence type="ECO:0000256" key="5">
    <source>
        <dbReference type="RuleBase" id="RU000590"/>
    </source>
</evidence>
<feature type="domain" description="Aminopeptidase P N-terminal" evidence="6">
    <location>
        <begin position="1"/>
        <end position="128"/>
    </location>
</feature>
<organism evidence="7">
    <name type="scientific">Spironucleus salmonicida</name>
    <dbReference type="NCBI Taxonomy" id="348837"/>
    <lineage>
        <taxon>Eukaryota</taxon>
        <taxon>Metamonada</taxon>
        <taxon>Diplomonadida</taxon>
        <taxon>Hexamitidae</taxon>
        <taxon>Hexamitinae</taxon>
        <taxon>Spironucleus</taxon>
    </lineage>
</organism>
<evidence type="ECO:0000256" key="4">
    <source>
        <dbReference type="ARBA" id="ARBA00023211"/>
    </source>
</evidence>
<dbReference type="VEuPathDB" id="GiardiaDB:SS50377_24298"/>
<dbReference type="OrthoDB" id="10261878at2759"/>
<evidence type="ECO:0000313" key="8">
    <source>
        <dbReference type="EMBL" id="KAH0574343.1"/>
    </source>
</evidence>
<dbReference type="EMBL" id="AUWU02000004">
    <property type="protein sequence ID" value="KAH0574343.1"/>
    <property type="molecule type" value="Genomic_DNA"/>
</dbReference>
<gene>
    <name evidence="7" type="ORF">SS50377_15284</name>
    <name evidence="8" type="ORF">SS50377_24298</name>
</gene>
<dbReference type="PROSITE" id="PS00491">
    <property type="entry name" value="PROLINE_PEPTIDASE"/>
    <property type="match status" value="1"/>
</dbReference>
<dbReference type="InterPro" id="IPR029149">
    <property type="entry name" value="Creatin/AminoP/Spt16_N"/>
</dbReference>
<dbReference type="SUPFAM" id="SSF55920">
    <property type="entry name" value="Creatinase/aminopeptidase"/>
    <property type="match status" value="1"/>
</dbReference>
<evidence type="ECO:0000313" key="7">
    <source>
        <dbReference type="EMBL" id="EST44838.1"/>
    </source>
</evidence>
<dbReference type="AlphaFoldDB" id="V6LKG2"/>
<protein>
    <submittedName>
        <fullName evidence="7">Xaa-Pro dipeptidase</fullName>
    </submittedName>
</protein>
<keyword evidence="2 5" id="KW-0479">Metal-binding</keyword>
<dbReference type="PANTHER" id="PTHR43226:SF1">
    <property type="entry name" value="XAA-PRO DIPEPTIDASE"/>
    <property type="match status" value="1"/>
</dbReference>
<dbReference type="GO" id="GO:0030145">
    <property type="term" value="F:manganese ion binding"/>
    <property type="evidence" value="ECO:0007669"/>
    <property type="project" value="InterPro"/>
</dbReference>
<evidence type="ECO:0000256" key="2">
    <source>
        <dbReference type="ARBA" id="ARBA00022723"/>
    </source>
</evidence>
<accession>V6LKG2</accession>
<dbReference type="Pfam" id="PF05195">
    <property type="entry name" value="AMP_N"/>
    <property type="match status" value="1"/>
</dbReference>
<dbReference type="Gene3D" id="3.90.230.10">
    <property type="entry name" value="Creatinase/methionine aminopeptidase superfamily"/>
    <property type="match status" value="1"/>
</dbReference>
<dbReference type="InterPro" id="IPR001131">
    <property type="entry name" value="Peptidase_M24B_aminopep-P_CS"/>
</dbReference>
<dbReference type="GO" id="GO:0070006">
    <property type="term" value="F:metalloaminopeptidase activity"/>
    <property type="evidence" value="ECO:0007669"/>
    <property type="project" value="InterPro"/>
</dbReference>
<keyword evidence="4" id="KW-0464">Manganese</keyword>
<comment type="similarity">
    <text evidence="5">Belongs to the peptidase M24B family.</text>
</comment>
<dbReference type="EMBL" id="KI546107">
    <property type="protein sequence ID" value="EST44838.1"/>
    <property type="molecule type" value="Genomic_DNA"/>
</dbReference>
<reference evidence="8" key="2">
    <citation type="submission" date="2020-12" db="EMBL/GenBank/DDBJ databases">
        <title>New Spironucleus salmonicida genome in near-complete chromosomes.</title>
        <authorList>
            <person name="Xu F."/>
            <person name="Kurt Z."/>
            <person name="Jimenez-Gonzalez A."/>
            <person name="Astvaldsson A."/>
            <person name="Andersson J.O."/>
            <person name="Svard S.G."/>
        </authorList>
    </citation>
    <scope>NUCLEOTIDE SEQUENCE</scope>
    <source>
        <strain evidence="8">ATCC 50377</strain>
    </source>
</reference>
<evidence type="ECO:0000256" key="3">
    <source>
        <dbReference type="ARBA" id="ARBA00022801"/>
    </source>
</evidence>
<dbReference type="InterPro" id="IPR007865">
    <property type="entry name" value="Aminopep_P_N"/>
</dbReference>
<dbReference type="InterPro" id="IPR036005">
    <property type="entry name" value="Creatinase/aminopeptidase-like"/>
</dbReference>
<name>V6LKG2_9EUKA</name>
<dbReference type="InterPro" id="IPR000994">
    <property type="entry name" value="Pept_M24"/>
</dbReference>
<comment type="cofactor">
    <cofactor evidence="1">
        <name>Mn(2+)</name>
        <dbReference type="ChEBI" id="CHEBI:29035"/>
    </cofactor>
</comment>
<sequence>MFTEHRANLFKALGKDCAFMSSGTSQCRYDTDTDIYFRQESNFYYYTGCTDPDCYAIFNGESKATTLFVPKLGPEHALWIGIIESNDEKQNRLSLNVMYTEELDAQIDTLKDRTFHVALDIPTIPNYAVPNAVNDLRVISGEIRLYKDPVEIKNIELSSLANKAAFTFILSSFKQGMFEYEAEGMHKYIIAKHGCKVQSFEAKTATGQNASTLHWVNNMFEAKEGDTFLCDAGCEHDLYVSDNTRVFPVSQRFTKMQEELYETVLTANKVAIAAVKPGIKMEELHLIALAEILKGLRKYGLVKEKLNFEDQMSAGIPCVFMPHGLGHLIGLDVHDVGAFNEQVKRSTDPRCARLRTTRTLTEGMTFTIEPGLYFIDGFLNAAKNDPQKGKHINFDVVEIYRKQCGGYRSEDDILVTKDGHYVFPAAVKEVKEIHYLRDLAFQK</sequence>
<evidence type="ECO:0000256" key="1">
    <source>
        <dbReference type="ARBA" id="ARBA00001936"/>
    </source>
</evidence>
<evidence type="ECO:0000313" key="9">
    <source>
        <dbReference type="Proteomes" id="UP000018208"/>
    </source>
</evidence>